<sequence length="105" mass="9906">MSAHSTKNATKTACKTILVRLALSTTATAALLGAAAAPASAINQDPGGSGVVLPTPGPPATGPSGGVDATSAALGALGGIALGGAGLAVTLGLQRRRDHTATRPA</sequence>
<accession>A0ABY2FKK0</accession>
<dbReference type="EMBL" id="SODU01000001">
    <property type="protein sequence ID" value="TDW93458.1"/>
    <property type="molecule type" value="Genomic_DNA"/>
</dbReference>
<dbReference type="Proteomes" id="UP000295060">
    <property type="component" value="Unassembled WGS sequence"/>
</dbReference>
<evidence type="ECO:0000313" key="5">
    <source>
        <dbReference type="Proteomes" id="UP000295060"/>
    </source>
</evidence>
<evidence type="ECO:0000256" key="3">
    <source>
        <dbReference type="SAM" id="SignalP"/>
    </source>
</evidence>
<keyword evidence="3" id="KW-0732">Signal</keyword>
<name>A0ABY2FKK0_9ACTN</name>
<feature type="transmembrane region" description="Helical" evidence="2">
    <location>
        <begin position="72"/>
        <end position="93"/>
    </location>
</feature>
<gene>
    <name evidence="4" type="ORF">EV137_0740</name>
</gene>
<feature type="signal peptide" evidence="3">
    <location>
        <begin position="1"/>
        <end position="29"/>
    </location>
</feature>
<feature type="chain" id="PRO_5046249421" description="LPXTG cell wall anchor domain-containing protein" evidence="3">
    <location>
        <begin position="30"/>
        <end position="105"/>
    </location>
</feature>
<keyword evidence="2" id="KW-1133">Transmembrane helix</keyword>
<feature type="region of interest" description="Disordered" evidence="1">
    <location>
        <begin position="43"/>
        <end position="67"/>
    </location>
</feature>
<evidence type="ECO:0000256" key="2">
    <source>
        <dbReference type="SAM" id="Phobius"/>
    </source>
</evidence>
<dbReference type="RefSeq" id="WP_134126537.1">
    <property type="nucleotide sequence ID" value="NZ_SODU01000001.1"/>
</dbReference>
<keyword evidence="2" id="KW-0472">Membrane</keyword>
<proteinExistence type="predicted"/>
<comment type="caution">
    <text evidence="4">The sequence shown here is derived from an EMBL/GenBank/DDBJ whole genome shotgun (WGS) entry which is preliminary data.</text>
</comment>
<evidence type="ECO:0000256" key="1">
    <source>
        <dbReference type="SAM" id="MobiDB-lite"/>
    </source>
</evidence>
<evidence type="ECO:0000313" key="4">
    <source>
        <dbReference type="EMBL" id="TDW93458.1"/>
    </source>
</evidence>
<organism evidence="4 5">
    <name type="scientific">Kribbella pratensis</name>
    <dbReference type="NCBI Taxonomy" id="2512112"/>
    <lineage>
        <taxon>Bacteria</taxon>
        <taxon>Bacillati</taxon>
        <taxon>Actinomycetota</taxon>
        <taxon>Actinomycetes</taxon>
        <taxon>Propionibacteriales</taxon>
        <taxon>Kribbellaceae</taxon>
        <taxon>Kribbella</taxon>
    </lineage>
</organism>
<keyword evidence="2" id="KW-0812">Transmembrane</keyword>
<keyword evidence="5" id="KW-1185">Reference proteome</keyword>
<evidence type="ECO:0008006" key="6">
    <source>
        <dbReference type="Google" id="ProtNLM"/>
    </source>
</evidence>
<reference evidence="4 5" key="1">
    <citation type="submission" date="2019-03" db="EMBL/GenBank/DDBJ databases">
        <title>Genomic Encyclopedia of Type Strains, Phase III (KMG-III): the genomes of soil and plant-associated and newly described type strains.</title>
        <authorList>
            <person name="Whitman W."/>
        </authorList>
    </citation>
    <scope>NUCLEOTIDE SEQUENCE [LARGE SCALE GENOMIC DNA]</scope>
    <source>
        <strain evidence="4 5">VKMAc-2574</strain>
    </source>
</reference>
<protein>
    <recommendedName>
        <fullName evidence="6">LPXTG cell wall anchor domain-containing protein</fullName>
    </recommendedName>
</protein>